<gene>
    <name evidence="1" type="ORF">DFR87_04485</name>
</gene>
<keyword evidence="2" id="KW-1185">Reference proteome</keyword>
<accession>A0A2U9ISZ2</accession>
<evidence type="ECO:0000313" key="1">
    <source>
        <dbReference type="EMBL" id="AWR99072.1"/>
    </source>
</evidence>
<protein>
    <submittedName>
        <fullName evidence="1">Uncharacterized protein</fullName>
    </submittedName>
</protein>
<name>A0A2U9ISZ2_9CREN</name>
<dbReference type="AlphaFoldDB" id="A0A2U9ISZ2"/>
<dbReference type="STRING" id="1293036.GCA_001315825_01143"/>
<dbReference type="KEGG" id="mhk:DFR87_04485"/>
<reference evidence="1 2" key="1">
    <citation type="submission" date="2018-05" db="EMBL/GenBank/DDBJ databases">
        <title>Complete Genome Sequences of Extremely Thermoacidophilic, Metal-Mobilizing Type-Strain Members of the Archaeal Family Sulfolobaceae: Acidianus brierleyi DSM-1651T, Acidianus sulfidivorans DSM-18786T, Metallosphaera hakonensis DSM-7519T, and Metallosphaera prunae DSM-10039T.</title>
        <authorList>
            <person name="Counts J.A."/>
            <person name="Kelly R.M."/>
        </authorList>
    </citation>
    <scope>NUCLEOTIDE SEQUENCE [LARGE SCALE GENOMIC DNA]</scope>
    <source>
        <strain evidence="1 2">HO1-1</strain>
    </source>
</reference>
<sequence length="112" mass="13390">MILLHKIDDLYLLVENMEKHKSLYQYKLNFLHSGHSHVLELLESLGIKRGEELARAVEEANSRRVKFHFFHDGKVEEKKAEEMVGGIPDVVDVMHKEFEWLSKLYWKRRDEQ</sequence>
<dbReference type="RefSeq" id="WP_110368991.1">
    <property type="nucleotide sequence ID" value="NZ_CP029287.2"/>
</dbReference>
<reference evidence="2" key="3">
    <citation type="submission" date="2020-03" db="EMBL/GenBank/DDBJ databases">
        <title>Sequencing and Assembly of Multiple Reported Metal-Biooxidizing Members of the Extremely Thermoacidophilic Archaeal Family Sulfolobaceae.</title>
        <authorList>
            <person name="Counts J.A."/>
            <person name="Kelly R.M."/>
        </authorList>
    </citation>
    <scope>NUCLEOTIDE SEQUENCE [LARGE SCALE GENOMIC DNA]</scope>
    <source>
        <strain evidence="2">HO1-1</strain>
    </source>
</reference>
<proteinExistence type="predicted"/>
<dbReference type="Proteomes" id="UP000247586">
    <property type="component" value="Chromosome"/>
</dbReference>
<dbReference type="GeneID" id="36834573"/>
<reference evidence="2" key="2">
    <citation type="submission" date="2020-03" db="EMBL/GenBank/DDBJ databases">
        <title>Complete Genome Sequences of Extremely Thermoacidophilic, Metal-Mobilizing Type-Strain Members of the Archaeal Family Sulfolobaceae: Acidianus brierleyi DSM-1651T, Acidianus sulfidivorans DSM-18786T, Metallosphaera hakonensis DSM-7519T, and Metallosphaera prunae DSM-10039T.</title>
        <authorList>
            <person name="Counts J.A."/>
            <person name="Kelly R.M."/>
        </authorList>
    </citation>
    <scope>NUCLEOTIDE SEQUENCE [LARGE SCALE GENOMIC DNA]</scope>
    <source>
        <strain evidence="2">HO1-1</strain>
    </source>
</reference>
<evidence type="ECO:0000313" key="2">
    <source>
        <dbReference type="Proteomes" id="UP000247586"/>
    </source>
</evidence>
<dbReference type="EMBL" id="CP029287">
    <property type="protein sequence ID" value="AWR99072.1"/>
    <property type="molecule type" value="Genomic_DNA"/>
</dbReference>
<organism evidence="1 2">
    <name type="scientific">Metallosphaera hakonensis JCM 8857 = DSM 7519</name>
    <dbReference type="NCBI Taxonomy" id="1293036"/>
    <lineage>
        <taxon>Archaea</taxon>
        <taxon>Thermoproteota</taxon>
        <taxon>Thermoprotei</taxon>
        <taxon>Sulfolobales</taxon>
        <taxon>Sulfolobaceae</taxon>
        <taxon>Metallosphaera</taxon>
    </lineage>
</organism>